<dbReference type="Gene3D" id="3.90.226.10">
    <property type="entry name" value="2-enoyl-CoA Hydratase, Chain A, domain 1"/>
    <property type="match status" value="1"/>
</dbReference>
<gene>
    <name evidence="7" type="ORF">ACFSJ3_15665</name>
</gene>
<dbReference type="SMART" id="SM00228">
    <property type="entry name" value="PDZ"/>
    <property type="match status" value="1"/>
</dbReference>
<name>A0ABW4XSF2_9GAMM</name>
<dbReference type="InterPro" id="IPR029045">
    <property type="entry name" value="ClpP/crotonase-like_dom_sf"/>
</dbReference>
<evidence type="ECO:0000256" key="4">
    <source>
        <dbReference type="ARBA" id="ARBA00022825"/>
    </source>
</evidence>
<reference evidence="8" key="1">
    <citation type="journal article" date="2019" name="Int. J. Syst. Evol. Microbiol.">
        <title>The Global Catalogue of Microorganisms (GCM) 10K type strain sequencing project: providing services to taxonomists for standard genome sequencing and annotation.</title>
        <authorList>
            <consortium name="The Broad Institute Genomics Platform"/>
            <consortium name="The Broad Institute Genome Sequencing Center for Infectious Disease"/>
            <person name="Wu L."/>
            <person name="Ma J."/>
        </authorList>
    </citation>
    <scope>NUCLEOTIDE SEQUENCE [LARGE SCALE GENOMIC DNA]</scope>
    <source>
        <strain evidence="8">CGMCC 1.10992</strain>
    </source>
</reference>
<dbReference type="CDD" id="cd06782">
    <property type="entry name" value="cpPDZ_CPP-like"/>
    <property type="match status" value="1"/>
</dbReference>
<dbReference type="Pfam" id="PF17820">
    <property type="entry name" value="PDZ_6"/>
    <property type="match status" value="1"/>
</dbReference>
<keyword evidence="8" id="KW-1185">Reference proteome</keyword>
<dbReference type="EMBL" id="JBHUHT010000017">
    <property type="protein sequence ID" value="MFD2097436.1"/>
    <property type="molecule type" value="Genomic_DNA"/>
</dbReference>
<comment type="caution">
    <text evidence="7">The sequence shown here is derived from an EMBL/GenBank/DDBJ whole genome shotgun (WGS) entry which is preliminary data.</text>
</comment>
<evidence type="ECO:0000256" key="1">
    <source>
        <dbReference type="ARBA" id="ARBA00009179"/>
    </source>
</evidence>
<evidence type="ECO:0000259" key="6">
    <source>
        <dbReference type="PROSITE" id="PS50106"/>
    </source>
</evidence>
<evidence type="ECO:0000256" key="3">
    <source>
        <dbReference type="ARBA" id="ARBA00022801"/>
    </source>
</evidence>
<dbReference type="Gene3D" id="2.30.42.10">
    <property type="match status" value="1"/>
</dbReference>
<organism evidence="7 8">
    <name type="scientific">Corallincola platygyrae</name>
    <dbReference type="NCBI Taxonomy" id="1193278"/>
    <lineage>
        <taxon>Bacteria</taxon>
        <taxon>Pseudomonadati</taxon>
        <taxon>Pseudomonadota</taxon>
        <taxon>Gammaproteobacteria</taxon>
        <taxon>Alteromonadales</taxon>
        <taxon>Psychromonadaceae</taxon>
        <taxon>Corallincola</taxon>
    </lineage>
</organism>
<dbReference type="PROSITE" id="PS50106">
    <property type="entry name" value="PDZ"/>
    <property type="match status" value="1"/>
</dbReference>
<proteinExistence type="inferred from homology"/>
<dbReference type="Proteomes" id="UP001597380">
    <property type="component" value="Unassembled WGS sequence"/>
</dbReference>
<dbReference type="Gene3D" id="3.30.750.44">
    <property type="match status" value="1"/>
</dbReference>
<evidence type="ECO:0000313" key="7">
    <source>
        <dbReference type="EMBL" id="MFD2097436.1"/>
    </source>
</evidence>
<dbReference type="NCBIfam" id="TIGR00225">
    <property type="entry name" value="prc"/>
    <property type="match status" value="1"/>
</dbReference>
<sequence length="414" mass="44793">MQRLFPRFWTFFIGVIAGSALTLTSSVLAYRHQDSPAFQDAARIYSILQQIQQFYVDEVAYDQLIDDVISAIVSHLDRHSDYLDGNEFAHLTDVTSGEYAGVGVELAVSETQVVVVNMFPDSPASESGLAIGDRVVSVDGFHIADEDPEKLLMGMRGQAGTSMRLVVERDGFPEPLAFTLERRRIEMSSVSQRMLNETTGYLKIKSFTQDTPDEVAGALISLKQNAGLEGVILDLRDNPGGLLDSALAVADLFLDEGVIVKTQGRYYEANVVYYANNGDRVSGTSLVVLINGRSASAAEIVAGALQGNGRALVLGEQSFGKGSIQSLFPVEPGNGVLKLTTAHYFTPSGLAIDGKGITPDRFVPSEVVLDSQLTPIINPLPLKSVVAHQGDRKVQIAKQDFQLRSALQQLNGVD</sequence>
<dbReference type="PANTHER" id="PTHR32060:SF30">
    <property type="entry name" value="CARBOXY-TERMINAL PROCESSING PROTEASE CTPA"/>
    <property type="match status" value="1"/>
</dbReference>
<evidence type="ECO:0000256" key="2">
    <source>
        <dbReference type="ARBA" id="ARBA00022670"/>
    </source>
</evidence>
<comment type="similarity">
    <text evidence="1 5">Belongs to the peptidase S41A family.</text>
</comment>
<dbReference type="InterPro" id="IPR001478">
    <property type="entry name" value="PDZ"/>
</dbReference>
<dbReference type="SMART" id="SM00245">
    <property type="entry name" value="TSPc"/>
    <property type="match status" value="1"/>
</dbReference>
<dbReference type="InterPro" id="IPR041489">
    <property type="entry name" value="PDZ_6"/>
</dbReference>
<dbReference type="CDD" id="cd07560">
    <property type="entry name" value="Peptidase_S41_CPP"/>
    <property type="match status" value="1"/>
</dbReference>
<dbReference type="PANTHER" id="PTHR32060">
    <property type="entry name" value="TAIL-SPECIFIC PROTEASE"/>
    <property type="match status" value="1"/>
</dbReference>
<dbReference type="SUPFAM" id="SSF52096">
    <property type="entry name" value="ClpP/crotonase"/>
    <property type="match status" value="1"/>
</dbReference>
<keyword evidence="2 5" id="KW-0645">Protease</keyword>
<evidence type="ECO:0000256" key="5">
    <source>
        <dbReference type="RuleBase" id="RU004404"/>
    </source>
</evidence>
<keyword evidence="3 5" id="KW-0378">Hydrolase</keyword>
<evidence type="ECO:0000313" key="8">
    <source>
        <dbReference type="Proteomes" id="UP001597380"/>
    </source>
</evidence>
<dbReference type="RefSeq" id="WP_345340598.1">
    <property type="nucleotide sequence ID" value="NZ_BAABLI010000015.1"/>
</dbReference>
<feature type="domain" description="PDZ" evidence="6">
    <location>
        <begin position="88"/>
        <end position="171"/>
    </location>
</feature>
<keyword evidence="4 5" id="KW-0720">Serine protease</keyword>
<protein>
    <submittedName>
        <fullName evidence="7">S41 family peptidase</fullName>
    </submittedName>
</protein>
<accession>A0ABW4XSF2</accession>
<dbReference type="SUPFAM" id="SSF50156">
    <property type="entry name" value="PDZ domain-like"/>
    <property type="match status" value="1"/>
</dbReference>
<dbReference type="Pfam" id="PF03572">
    <property type="entry name" value="Peptidase_S41"/>
    <property type="match status" value="1"/>
</dbReference>
<dbReference type="InterPro" id="IPR005151">
    <property type="entry name" value="Tail-specific_protease"/>
</dbReference>
<dbReference type="InterPro" id="IPR004447">
    <property type="entry name" value="Peptidase_S41A"/>
</dbReference>
<dbReference type="InterPro" id="IPR036034">
    <property type="entry name" value="PDZ_sf"/>
</dbReference>